<proteinExistence type="predicted"/>
<keyword evidence="1" id="KW-0472">Membrane</keyword>
<protein>
    <submittedName>
        <fullName evidence="2">Uncharacterized protein</fullName>
    </submittedName>
</protein>
<evidence type="ECO:0000256" key="1">
    <source>
        <dbReference type="SAM" id="Phobius"/>
    </source>
</evidence>
<keyword evidence="3" id="KW-1185">Reference proteome</keyword>
<dbReference type="KEGG" id="nfl:COO91_01406"/>
<dbReference type="EMBL" id="CP024785">
    <property type="protein sequence ID" value="AUB35526.1"/>
    <property type="molecule type" value="Genomic_DNA"/>
</dbReference>
<gene>
    <name evidence="2" type="ORF">COO91_01406</name>
</gene>
<name>A0A2K8SJ65_9NOSO</name>
<feature type="transmembrane region" description="Helical" evidence="1">
    <location>
        <begin position="71"/>
        <end position="95"/>
    </location>
</feature>
<dbReference type="Proteomes" id="UP000232003">
    <property type="component" value="Chromosome"/>
</dbReference>
<evidence type="ECO:0000313" key="3">
    <source>
        <dbReference type="Proteomes" id="UP000232003"/>
    </source>
</evidence>
<accession>A0A2K8SJ65</accession>
<keyword evidence="1" id="KW-0812">Transmembrane</keyword>
<feature type="transmembrane region" description="Helical" evidence="1">
    <location>
        <begin position="7"/>
        <end position="28"/>
    </location>
</feature>
<evidence type="ECO:0000313" key="2">
    <source>
        <dbReference type="EMBL" id="AUB35526.1"/>
    </source>
</evidence>
<reference evidence="2 3" key="1">
    <citation type="submission" date="2017-11" db="EMBL/GenBank/DDBJ databases">
        <title>Complete genome of a free-living desiccation-tolerant cyanobacterium and its photosynthetic adaptation to extreme terrestrial habitat.</title>
        <authorList>
            <person name="Shang J."/>
        </authorList>
    </citation>
    <scope>NUCLEOTIDE SEQUENCE [LARGE SCALE GENOMIC DNA]</scope>
    <source>
        <strain evidence="2 3">CCNUN1</strain>
    </source>
</reference>
<dbReference type="RefSeq" id="WP_100897716.1">
    <property type="nucleotide sequence ID" value="NZ_CAWNNC010000001.1"/>
</dbReference>
<sequence length="96" mass="10438">MQSIKLSYIGYAVCGVGFSMFMGYLSVASPVSRYILWFIGIISICCRFLGLFNFGGLVVKGFGFNRKTFTIGLMPGVIFLFVFLTLVAAGVALGVR</sequence>
<dbReference type="AlphaFoldDB" id="A0A2K8SJ65"/>
<feature type="transmembrane region" description="Helical" evidence="1">
    <location>
        <begin position="34"/>
        <end position="59"/>
    </location>
</feature>
<keyword evidence="1" id="KW-1133">Transmembrane helix</keyword>
<organism evidence="2 3">
    <name type="scientific">Nostoc flagelliforme CCNUN1</name>
    <dbReference type="NCBI Taxonomy" id="2038116"/>
    <lineage>
        <taxon>Bacteria</taxon>
        <taxon>Bacillati</taxon>
        <taxon>Cyanobacteriota</taxon>
        <taxon>Cyanophyceae</taxon>
        <taxon>Nostocales</taxon>
        <taxon>Nostocaceae</taxon>
        <taxon>Nostoc</taxon>
    </lineage>
</organism>
<dbReference type="OrthoDB" id="487485at2"/>